<protein>
    <recommendedName>
        <fullName evidence="7">D-inositol-3-phosphate glycosyltransferase</fullName>
        <ecNumber evidence="7">2.4.1.250</ecNumber>
    </recommendedName>
    <alternativeName>
        <fullName evidence="7">N-acetylglucosamine-inositol-phosphate N-acetylglucosaminyltransferase</fullName>
        <shortName evidence="7">GlcNAc-Ins-P N-acetylglucosaminyltransferase</shortName>
    </alternativeName>
</protein>
<feature type="binding site" evidence="7">
    <location>
        <position position="88"/>
    </location>
    <ligand>
        <name>1D-myo-inositol 3-phosphate</name>
        <dbReference type="ChEBI" id="CHEBI:58401"/>
    </ligand>
</feature>
<comment type="catalytic activity">
    <reaction evidence="6 7">
        <text>1D-myo-inositol 3-phosphate + UDP-N-acetyl-alpha-D-glucosamine = 1D-myo-inositol 2-acetamido-2-deoxy-alpha-D-glucopyranoside 3-phosphate + UDP + H(+)</text>
        <dbReference type="Rhea" id="RHEA:26188"/>
        <dbReference type="ChEBI" id="CHEBI:15378"/>
        <dbReference type="ChEBI" id="CHEBI:57705"/>
        <dbReference type="ChEBI" id="CHEBI:58223"/>
        <dbReference type="ChEBI" id="CHEBI:58401"/>
        <dbReference type="ChEBI" id="CHEBI:58892"/>
        <dbReference type="EC" id="2.4.1.250"/>
    </reaction>
</comment>
<feature type="binding site" evidence="7">
    <location>
        <position position="145"/>
    </location>
    <ligand>
        <name>1D-myo-inositol 3-phosphate</name>
        <dbReference type="ChEBI" id="CHEBI:58401"/>
    </ligand>
</feature>
<feature type="binding site" evidence="7">
    <location>
        <position position="121"/>
    </location>
    <ligand>
        <name>1D-myo-inositol 3-phosphate</name>
        <dbReference type="ChEBI" id="CHEBI:58401"/>
    </ligand>
</feature>
<feature type="binding site" evidence="7">
    <location>
        <position position="315"/>
    </location>
    <ligand>
        <name>Mg(2+)</name>
        <dbReference type="ChEBI" id="CHEBI:18420"/>
    </ligand>
</feature>
<dbReference type="HAMAP" id="MF_01695">
    <property type="entry name" value="MshA"/>
    <property type="match status" value="1"/>
</dbReference>
<evidence type="ECO:0000256" key="5">
    <source>
        <dbReference type="ARBA" id="ARBA00022842"/>
    </source>
</evidence>
<name>A0A919R4U0_9ACTN</name>
<feature type="binding site" evidence="7">
    <location>
        <position position="239"/>
    </location>
    <ligand>
        <name>UDP-N-acetyl-alpha-D-glucosamine</name>
        <dbReference type="ChEBI" id="CHEBI:57705"/>
    </ligand>
</feature>
<comment type="similarity">
    <text evidence="1 7">Belongs to the glycosyltransferase group 1 family. MshA subfamily.</text>
</comment>
<comment type="function">
    <text evidence="7">Catalyzes the transfer of a N-acetyl-glucosamine moiety to 1D-myo-inositol 3-phosphate to produce 1D-myo-inositol 2-acetamido-2-deoxy-glucopyranoside 3-phosphate in the mycothiol biosynthesis pathway.</text>
</comment>
<gene>
    <name evidence="7 10" type="primary">mshA</name>
    <name evidence="10" type="ORF">Sru01_46940</name>
</gene>
<accession>A0A919R4U0</accession>
<keyword evidence="11" id="KW-1185">Reference proteome</keyword>
<evidence type="ECO:0000256" key="7">
    <source>
        <dbReference type="HAMAP-Rule" id="MF_01695"/>
    </source>
</evidence>
<feature type="binding site" evidence="7">
    <location>
        <position position="165"/>
    </location>
    <ligand>
        <name>1D-myo-inositol 3-phosphate</name>
        <dbReference type="ChEBI" id="CHEBI:58401"/>
    </ligand>
</feature>
<dbReference type="PANTHER" id="PTHR45947:SF3">
    <property type="entry name" value="SULFOQUINOVOSYL TRANSFERASE SQD2"/>
    <property type="match status" value="1"/>
</dbReference>
<evidence type="ECO:0000313" key="10">
    <source>
        <dbReference type="EMBL" id="GII79712.1"/>
    </source>
</evidence>
<evidence type="ECO:0000259" key="9">
    <source>
        <dbReference type="Pfam" id="PF13579"/>
    </source>
</evidence>
<reference evidence="10" key="1">
    <citation type="submission" date="2021-01" db="EMBL/GenBank/DDBJ databases">
        <title>Whole genome shotgun sequence of Sphaerisporangium rufum NBRC 109079.</title>
        <authorList>
            <person name="Komaki H."/>
            <person name="Tamura T."/>
        </authorList>
    </citation>
    <scope>NUCLEOTIDE SEQUENCE</scope>
    <source>
        <strain evidence="10">NBRC 109079</strain>
    </source>
</reference>
<comment type="subunit">
    <text evidence="7">Homodimer.</text>
</comment>
<keyword evidence="5 7" id="KW-0460">Magnesium</keyword>
<sequence length="429" mass="46005">MPRIPVTHRINRVATISMHTSPLDQPGTGDAGGMNVYIVEAARRLARYGVEVDIFTRQTARDLPPTVEIEPGVTVRHVTAGPYEELDKGDLPAQVCEFLSGVLRTEAGYEPGHYDVIHSHYWLSGQVGWPARERWGVPLVHSMHTMAKVKNLLLARDDRPEPVARVLGEQQVVEAADRLVANTTAEAAELVDLYHAPADRVAVVNPGVNLQVFRPGDRRAARRALGLPPDAHVMLFVGRVQPLKGPDVLLRATAAMLAADPALRSRLVVAFVGGPSGNGRARPAHLAELADGLGIADVVRLLPPAPQPELAEWYRAADVTVVPSYNESFGLVALESQACGTPVAAASVGGLRTAVRDGVSGVLVDGHRPETWAAVLRTLADRPRRRAALAAGARDHATAFGWHATAARLLEVYAEARAALCRVPVCANP</sequence>
<dbReference type="Proteomes" id="UP000655287">
    <property type="component" value="Unassembled WGS sequence"/>
</dbReference>
<comment type="caution">
    <text evidence="7">Lacks conserved residue(s) required for the propagation of feature annotation.</text>
</comment>
<dbReference type="EMBL" id="BOOU01000062">
    <property type="protein sequence ID" value="GII79712.1"/>
    <property type="molecule type" value="Genomic_DNA"/>
</dbReference>
<evidence type="ECO:0000259" key="8">
    <source>
        <dbReference type="Pfam" id="PF00534"/>
    </source>
</evidence>
<evidence type="ECO:0000256" key="3">
    <source>
        <dbReference type="ARBA" id="ARBA00022679"/>
    </source>
</evidence>
<evidence type="ECO:0000256" key="6">
    <source>
        <dbReference type="ARBA" id="ARBA00048131"/>
    </source>
</evidence>
<proteinExistence type="inferred from homology"/>
<dbReference type="Pfam" id="PF00534">
    <property type="entry name" value="Glycos_transf_1"/>
    <property type="match status" value="1"/>
</dbReference>
<feature type="binding site" evidence="7">
    <location>
        <begin position="25"/>
        <end position="26"/>
    </location>
    <ligand>
        <name>UDP-N-acetyl-alpha-D-glucosamine</name>
        <dbReference type="ChEBI" id="CHEBI:57705"/>
    </ligand>
</feature>
<dbReference type="AlphaFoldDB" id="A0A919R4U0"/>
<dbReference type="InterPro" id="IPR028098">
    <property type="entry name" value="Glyco_trans_4-like_N"/>
</dbReference>
<dbReference type="EC" id="2.4.1.250" evidence="7"/>
<feature type="domain" description="Glycosyltransferase subfamily 4-like N-terminal" evidence="9">
    <location>
        <begin position="32"/>
        <end position="207"/>
    </location>
</feature>
<evidence type="ECO:0000313" key="11">
    <source>
        <dbReference type="Proteomes" id="UP000655287"/>
    </source>
</evidence>
<keyword evidence="2 7" id="KW-0328">Glycosyltransferase</keyword>
<dbReference type="NCBIfam" id="TIGR03449">
    <property type="entry name" value="mycothiol_MshA"/>
    <property type="match status" value="1"/>
</dbReference>
<organism evidence="10 11">
    <name type="scientific">Sphaerisporangium rufum</name>
    <dbReference type="NCBI Taxonomy" id="1381558"/>
    <lineage>
        <taxon>Bacteria</taxon>
        <taxon>Bacillati</taxon>
        <taxon>Actinomycetota</taxon>
        <taxon>Actinomycetes</taxon>
        <taxon>Streptosporangiales</taxon>
        <taxon>Streptosporangiaceae</taxon>
        <taxon>Sphaerisporangium</taxon>
    </lineage>
</organism>
<evidence type="ECO:0000256" key="4">
    <source>
        <dbReference type="ARBA" id="ARBA00022723"/>
    </source>
</evidence>
<feature type="domain" description="Glycosyl transferase family 1" evidence="8">
    <location>
        <begin position="217"/>
        <end position="395"/>
    </location>
</feature>
<feature type="binding site" evidence="7">
    <location>
        <position position="33"/>
    </location>
    <ligand>
        <name>UDP-N-acetyl-alpha-D-glucosamine</name>
        <dbReference type="ChEBI" id="CHEBI:57705"/>
    </ligand>
</feature>
<feature type="binding site" evidence="7">
    <location>
        <position position="341"/>
    </location>
    <ligand>
        <name>Mg(2+)</name>
        <dbReference type="ChEBI" id="CHEBI:18420"/>
    </ligand>
</feature>
<evidence type="ECO:0000256" key="2">
    <source>
        <dbReference type="ARBA" id="ARBA00022676"/>
    </source>
</evidence>
<dbReference type="Pfam" id="PF13579">
    <property type="entry name" value="Glyco_trans_4_4"/>
    <property type="match status" value="1"/>
</dbReference>
<dbReference type="GO" id="GO:0000287">
    <property type="term" value="F:magnesium ion binding"/>
    <property type="evidence" value="ECO:0007669"/>
    <property type="project" value="UniProtKB-UniRule"/>
</dbReference>
<feature type="binding site" evidence="7">
    <location>
        <position position="314"/>
    </location>
    <ligand>
        <name>Mg(2+)</name>
        <dbReference type="ChEBI" id="CHEBI:18420"/>
    </ligand>
</feature>
<feature type="binding site" evidence="7">
    <location>
        <begin position="30"/>
        <end position="35"/>
    </location>
    <ligand>
        <name>1D-myo-inositol 3-phosphate</name>
        <dbReference type="ChEBI" id="CHEBI:58401"/>
    </ligand>
</feature>
<feature type="binding site" evidence="7">
    <location>
        <position position="19"/>
    </location>
    <ligand>
        <name>1D-myo-inositol 3-phosphate</name>
        <dbReference type="ChEBI" id="CHEBI:58401"/>
    </ligand>
</feature>
<dbReference type="GO" id="GO:0102710">
    <property type="term" value="F:D-inositol-3-phosphate glycosyltransferase activity"/>
    <property type="evidence" value="ECO:0007669"/>
    <property type="project" value="UniProtKB-EC"/>
</dbReference>
<feature type="binding site" evidence="7">
    <location>
        <position position="335"/>
    </location>
    <ligand>
        <name>UDP-N-acetyl-alpha-D-glucosamine</name>
        <dbReference type="ChEBI" id="CHEBI:57705"/>
    </ligand>
</feature>
<dbReference type="SUPFAM" id="SSF53756">
    <property type="entry name" value="UDP-Glycosyltransferase/glycogen phosphorylase"/>
    <property type="match status" value="1"/>
</dbReference>
<dbReference type="InterPro" id="IPR017814">
    <property type="entry name" value="Mycothiol_biosynthesis_MshA"/>
</dbReference>
<dbReference type="GO" id="GO:0008375">
    <property type="term" value="F:acetylglucosaminyltransferase activity"/>
    <property type="evidence" value="ECO:0007669"/>
    <property type="project" value="UniProtKB-UniRule"/>
</dbReference>
<feature type="binding site" evidence="7">
    <location>
        <position position="317"/>
    </location>
    <ligand>
        <name>Mg(2+)</name>
        <dbReference type="ChEBI" id="CHEBI:18420"/>
    </ligand>
</feature>
<dbReference type="RefSeq" id="WP_275412205.1">
    <property type="nucleotide sequence ID" value="NZ_BOOU01000062.1"/>
</dbReference>
<dbReference type="InterPro" id="IPR050194">
    <property type="entry name" value="Glycosyltransferase_grp1"/>
</dbReference>
<keyword evidence="3 7" id="KW-0808">Transferase</keyword>
<feature type="binding site" evidence="7">
    <location>
        <position position="327"/>
    </location>
    <ligand>
        <name>UDP-N-acetyl-alpha-D-glucosamine</name>
        <dbReference type="ChEBI" id="CHEBI:57705"/>
    </ligand>
</feature>
<dbReference type="InterPro" id="IPR001296">
    <property type="entry name" value="Glyco_trans_1"/>
</dbReference>
<keyword evidence="4 7" id="KW-0479">Metal-binding</keyword>
<dbReference type="GO" id="GO:0010125">
    <property type="term" value="P:mycothiol biosynthetic process"/>
    <property type="evidence" value="ECO:0007669"/>
    <property type="project" value="UniProtKB-UniRule"/>
</dbReference>
<dbReference type="Gene3D" id="3.40.50.2000">
    <property type="entry name" value="Glycogen Phosphorylase B"/>
    <property type="match status" value="2"/>
</dbReference>
<feature type="binding site" evidence="7">
    <location>
        <position position="244"/>
    </location>
    <ligand>
        <name>UDP-N-acetyl-alpha-D-glucosamine</name>
        <dbReference type="ChEBI" id="CHEBI:57705"/>
    </ligand>
</feature>
<dbReference type="PANTHER" id="PTHR45947">
    <property type="entry name" value="SULFOQUINOVOSYL TRANSFERASE SQD2"/>
    <property type="match status" value="1"/>
</dbReference>
<comment type="caution">
    <text evidence="10">The sequence shown here is derived from an EMBL/GenBank/DDBJ whole genome shotgun (WGS) entry which is preliminary data.</text>
</comment>
<evidence type="ECO:0000256" key="1">
    <source>
        <dbReference type="ARBA" id="ARBA00008449"/>
    </source>
</evidence>